<proteinExistence type="predicted"/>
<evidence type="ECO:0000259" key="1">
    <source>
        <dbReference type="PROSITE" id="PS50157"/>
    </source>
</evidence>
<comment type="caution">
    <text evidence="2">The sequence shown here is derived from an EMBL/GenBank/DDBJ whole genome shotgun (WGS) entry which is preliminary data.</text>
</comment>
<reference evidence="2" key="1">
    <citation type="journal article" date="2014" name="Front. Microbiol.">
        <title>High frequency of phylogenetically diverse reductive dehalogenase-homologous genes in deep subseafloor sedimentary metagenomes.</title>
        <authorList>
            <person name="Kawai M."/>
            <person name="Futagami T."/>
            <person name="Toyoda A."/>
            <person name="Takaki Y."/>
            <person name="Nishi S."/>
            <person name="Hori S."/>
            <person name="Arai W."/>
            <person name="Tsubouchi T."/>
            <person name="Morono Y."/>
            <person name="Uchiyama I."/>
            <person name="Ito T."/>
            <person name="Fujiyama A."/>
            <person name="Inagaki F."/>
            <person name="Takami H."/>
        </authorList>
    </citation>
    <scope>NUCLEOTIDE SEQUENCE</scope>
    <source>
        <strain evidence="2">Expedition CK06-06</strain>
    </source>
</reference>
<accession>X1S675</accession>
<feature type="domain" description="C2H2-type" evidence="1">
    <location>
        <begin position="39"/>
        <end position="67"/>
    </location>
</feature>
<dbReference type="AlphaFoldDB" id="X1S675"/>
<evidence type="ECO:0000313" key="2">
    <source>
        <dbReference type="EMBL" id="GAI88522.1"/>
    </source>
</evidence>
<dbReference type="InterPro" id="IPR013087">
    <property type="entry name" value="Znf_C2H2_type"/>
</dbReference>
<name>X1S675_9ZZZZ</name>
<dbReference type="PROSITE" id="PS50157">
    <property type="entry name" value="ZINC_FINGER_C2H2_2"/>
    <property type="match status" value="1"/>
</dbReference>
<protein>
    <recommendedName>
        <fullName evidence="1">C2H2-type domain-containing protein</fullName>
    </recommendedName>
</protein>
<sequence>MAEMKKEISPGAVIAVGLGTLAVLAVAAVALAAPPTPQYACPICGQEFMTYEELYNHFTVEHPAEPIDIIWE</sequence>
<dbReference type="PROSITE" id="PS00028">
    <property type="entry name" value="ZINC_FINGER_C2H2_1"/>
    <property type="match status" value="1"/>
</dbReference>
<gene>
    <name evidence="2" type="ORF">S12H4_35946</name>
</gene>
<organism evidence="2">
    <name type="scientific">marine sediment metagenome</name>
    <dbReference type="NCBI Taxonomy" id="412755"/>
    <lineage>
        <taxon>unclassified sequences</taxon>
        <taxon>metagenomes</taxon>
        <taxon>ecological metagenomes</taxon>
    </lineage>
</organism>
<dbReference type="EMBL" id="BARW01021399">
    <property type="protein sequence ID" value="GAI88522.1"/>
    <property type="molecule type" value="Genomic_DNA"/>
</dbReference>